<dbReference type="PANTHER" id="PTHR45138:SF9">
    <property type="entry name" value="DIGUANYLATE CYCLASE DGCM-RELATED"/>
    <property type="match status" value="1"/>
</dbReference>
<dbReference type="EC" id="2.7.7.65" evidence="1"/>
<sequence length="684" mass="76189">MGRETSTMDDLTALSPMELLESLQTFGFLAPYSLALYCEIRGLICPERQRFNLFGPCGQSPLCDDQCRPHHENALTQTINRNQPNVFRCKSGLLNFIVPFKLGRAPTCCLLGGGIRAADFNLAATDHPSLPRKLNELGLAEAIEQLPVRTEDELLEVARQTAQLLTELRPESLLGLAFEKTMTRFNAIVAMLPAFDRASSSEDVWHLVGETLTVLFDLPRAGVILTGAREPRPALRCLGQWLENPVPLSDEQISLLLGAGNQRRFYLEDEDSLKTLPQVKGDLVHCLSLMAADQSRGTLAIFDADLAPRDLLLIELLAGRAAMRLTRLEQEREQQLEAGISAQIIQMISDLSLLDRREVLFQRILDLSAELLCASKGSLMVLDEDGENLYIAAGRGMNPELARNMKVRVGHGIAGRVVSNGHPLLVNDIEKDDRIRSTNRPRFRTKSFISIPLKVQGEIFAVLNLSDKESQACFDDTDLRMLCSFAPHFSALIERTASLERAAAMEELSITDPLTSLYNRRFLERRLEEEISRSLRQNLSLTLVMLDLDNFKHYNDLCGHLAGDKALKRTARILRHSAREMDIVTRFGGEEFCILLPGTSKKESLLVAERIRHAIEKESYLREQDLPSGKLTASMGIASFPGDGNTPRTLINAADIALYRAKSEGRNRSVLFDLSLRADQASSA</sequence>
<dbReference type="RefSeq" id="WP_260749142.1">
    <property type="nucleotide sequence ID" value="NZ_CP092109.1"/>
</dbReference>
<dbReference type="Gene3D" id="3.30.70.270">
    <property type="match status" value="1"/>
</dbReference>
<dbReference type="InterPro" id="IPR018771">
    <property type="entry name" value="PocR_dom"/>
</dbReference>
<dbReference type="InterPro" id="IPR000160">
    <property type="entry name" value="GGDEF_dom"/>
</dbReference>
<dbReference type="InterPro" id="IPR029016">
    <property type="entry name" value="GAF-like_dom_sf"/>
</dbReference>
<dbReference type="Pfam" id="PF13185">
    <property type="entry name" value="GAF_2"/>
    <property type="match status" value="1"/>
</dbReference>
<dbReference type="NCBIfam" id="TIGR00254">
    <property type="entry name" value="GGDEF"/>
    <property type="match status" value="1"/>
</dbReference>
<proteinExistence type="predicted"/>
<dbReference type="Proteomes" id="UP001060414">
    <property type="component" value="Chromosome"/>
</dbReference>
<organism evidence="4 5">
    <name type="scientific">Geoalkalibacter halelectricus</name>
    <dbReference type="NCBI Taxonomy" id="2847045"/>
    <lineage>
        <taxon>Bacteria</taxon>
        <taxon>Pseudomonadati</taxon>
        <taxon>Thermodesulfobacteriota</taxon>
        <taxon>Desulfuromonadia</taxon>
        <taxon>Desulfuromonadales</taxon>
        <taxon>Geoalkalibacteraceae</taxon>
        <taxon>Geoalkalibacter</taxon>
    </lineage>
</organism>
<dbReference type="CDD" id="cd01949">
    <property type="entry name" value="GGDEF"/>
    <property type="match status" value="1"/>
</dbReference>
<comment type="catalytic activity">
    <reaction evidence="2">
        <text>2 GTP = 3',3'-c-di-GMP + 2 diphosphate</text>
        <dbReference type="Rhea" id="RHEA:24898"/>
        <dbReference type="ChEBI" id="CHEBI:33019"/>
        <dbReference type="ChEBI" id="CHEBI:37565"/>
        <dbReference type="ChEBI" id="CHEBI:58805"/>
        <dbReference type="EC" id="2.7.7.65"/>
    </reaction>
</comment>
<evidence type="ECO:0000313" key="4">
    <source>
        <dbReference type="EMBL" id="UWZ80778.1"/>
    </source>
</evidence>
<dbReference type="InterPro" id="IPR029787">
    <property type="entry name" value="Nucleotide_cyclase"/>
</dbReference>
<evidence type="ECO:0000256" key="1">
    <source>
        <dbReference type="ARBA" id="ARBA00012528"/>
    </source>
</evidence>
<evidence type="ECO:0000256" key="2">
    <source>
        <dbReference type="ARBA" id="ARBA00034247"/>
    </source>
</evidence>
<dbReference type="GO" id="GO:0052621">
    <property type="term" value="F:diguanylate cyclase activity"/>
    <property type="evidence" value="ECO:0007669"/>
    <property type="project" value="UniProtKB-EC"/>
</dbReference>
<accession>A0ABY5ZNY7</accession>
<dbReference type="SUPFAM" id="SSF55073">
    <property type="entry name" value="Nucleotide cyclase"/>
    <property type="match status" value="1"/>
</dbReference>
<dbReference type="InterPro" id="IPR043128">
    <property type="entry name" value="Rev_trsase/Diguanyl_cyclase"/>
</dbReference>
<name>A0ABY5ZNY7_9BACT</name>
<keyword evidence="5" id="KW-1185">Reference proteome</keyword>
<protein>
    <recommendedName>
        <fullName evidence="1">diguanylate cyclase</fullName>
        <ecNumber evidence="1">2.7.7.65</ecNumber>
    </recommendedName>
</protein>
<dbReference type="SMART" id="SM00065">
    <property type="entry name" value="GAF"/>
    <property type="match status" value="1"/>
</dbReference>
<feature type="domain" description="GGDEF" evidence="3">
    <location>
        <begin position="539"/>
        <end position="674"/>
    </location>
</feature>
<dbReference type="Pfam" id="PF00990">
    <property type="entry name" value="GGDEF"/>
    <property type="match status" value="1"/>
</dbReference>
<keyword evidence="4" id="KW-0808">Transferase</keyword>
<dbReference type="Gene3D" id="3.30.450.40">
    <property type="match status" value="1"/>
</dbReference>
<reference evidence="4" key="1">
    <citation type="journal article" date="2022" name="Environ. Microbiol.">
        <title>Geoalkalibacter halelectricus SAP #1 sp. nov. possessing extracellular electron transfer and mineral#reducing capabilities from a haloalkaline environment.</title>
        <authorList>
            <person name="Yadav S."/>
            <person name="Singh R."/>
            <person name="Sundharam S.S."/>
            <person name="Chaudhary S."/>
            <person name="Krishnamurthi S."/>
            <person name="Patil S.A."/>
        </authorList>
    </citation>
    <scope>NUCLEOTIDE SEQUENCE</scope>
    <source>
        <strain evidence="4">SAP-1</strain>
    </source>
</reference>
<dbReference type="Pfam" id="PF10114">
    <property type="entry name" value="PocR"/>
    <property type="match status" value="1"/>
</dbReference>
<keyword evidence="4" id="KW-0548">Nucleotidyltransferase</keyword>
<dbReference type="EMBL" id="CP092109">
    <property type="protein sequence ID" value="UWZ80778.1"/>
    <property type="molecule type" value="Genomic_DNA"/>
</dbReference>
<dbReference type="PANTHER" id="PTHR45138">
    <property type="entry name" value="REGULATORY COMPONENTS OF SENSORY TRANSDUCTION SYSTEM"/>
    <property type="match status" value="1"/>
</dbReference>
<evidence type="ECO:0000259" key="3">
    <source>
        <dbReference type="PROSITE" id="PS50887"/>
    </source>
</evidence>
<evidence type="ECO:0000313" key="5">
    <source>
        <dbReference type="Proteomes" id="UP001060414"/>
    </source>
</evidence>
<dbReference type="SMART" id="SM00267">
    <property type="entry name" value="GGDEF"/>
    <property type="match status" value="1"/>
</dbReference>
<dbReference type="PROSITE" id="PS50887">
    <property type="entry name" value="GGDEF"/>
    <property type="match status" value="1"/>
</dbReference>
<dbReference type="SUPFAM" id="SSF55781">
    <property type="entry name" value="GAF domain-like"/>
    <property type="match status" value="1"/>
</dbReference>
<dbReference type="InterPro" id="IPR050469">
    <property type="entry name" value="Diguanylate_Cyclase"/>
</dbReference>
<dbReference type="InterPro" id="IPR003018">
    <property type="entry name" value="GAF"/>
</dbReference>
<gene>
    <name evidence="4" type="ORF">L9S41_05085</name>
</gene>